<accession>A0A815JG63</accession>
<gene>
    <name evidence="7" type="ORF">SEV965_LOCUS30164</name>
</gene>
<protein>
    <submittedName>
        <fullName evidence="7">Uncharacterized protein</fullName>
    </submittedName>
</protein>
<dbReference type="Proteomes" id="UP000663889">
    <property type="component" value="Unassembled WGS sequence"/>
</dbReference>
<dbReference type="InterPro" id="IPR036055">
    <property type="entry name" value="LDL_receptor-like_sf"/>
</dbReference>
<reference evidence="7" key="1">
    <citation type="submission" date="2021-02" db="EMBL/GenBank/DDBJ databases">
        <authorList>
            <person name="Nowell W R."/>
        </authorList>
    </citation>
    <scope>NUCLEOTIDE SEQUENCE</scope>
</reference>
<dbReference type="EMBL" id="CAJNOU010003197">
    <property type="protein sequence ID" value="CAF1376267.1"/>
    <property type="molecule type" value="Genomic_DNA"/>
</dbReference>
<keyword evidence="4" id="KW-1133">Transmembrane helix</keyword>
<evidence type="ECO:0000256" key="1">
    <source>
        <dbReference type="ARBA" id="ARBA00004167"/>
    </source>
</evidence>
<evidence type="ECO:0000256" key="6">
    <source>
        <dbReference type="ARBA" id="ARBA00023157"/>
    </source>
</evidence>
<proteinExistence type="predicted"/>
<keyword evidence="6" id="KW-1015">Disulfide bond</keyword>
<evidence type="ECO:0000256" key="5">
    <source>
        <dbReference type="ARBA" id="ARBA00023136"/>
    </source>
</evidence>
<evidence type="ECO:0000256" key="4">
    <source>
        <dbReference type="ARBA" id="ARBA00022989"/>
    </source>
</evidence>
<keyword evidence="2" id="KW-0812">Transmembrane</keyword>
<dbReference type="InterPro" id="IPR002172">
    <property type="entry name" value="LDrepeatLR_classA_rpt"/>
</dbReference>
<dbReference type="AlphaFoldDB" id="A0A815JG63"/>
<keyword evidence="3" id="KW-0677">Repeat</keyword>
<name>A0A815JG63_9BILA</name>
<evidence type="ECO:0000313" key="8">
    <source>
        <dbReference type="Proteomes" id="UP000663889"/>
    </source>
</evidence>
<organism evidence="7 8">
    <name type="scientific">Rotaria sordida</name>
    <dbReference type="NCBI Taxonomy" id="392033"/>
    <lineage>
        <taxon>Eukaryota</taxon>
        <taxon>Metazoa</taxon>
        <taxon>Spiralia</taxon>
        <taxon>Gnathifera</taxon>
        <taxon>Rotifera</taxon>
        <taxon>Eurotatoria</taxon>
        <taxon>Bdelloidea</taxon>
        <taxon>Philodinida</taxon>
        <taxon>Philodinidae</taxon>
        <taxon>Rotaria</taxon>
    </lineage>
</organism>
<dbReference type="SMART" id="SM00192">
    <property type="entry name" value="LDLa"/>
    <property type="match status" value="3"/>
</dbReference>
<dbReference type="PANTHER" id="PTHR24270">
    <property type="entry name" value="LOW-DENSITY LIPOPROTEIN RECEPTOR-RELATED"/>
    <property type="match status" value="1"/>
</dbReference>
<evidence type="ECO:0000313" key="7">
    <source>
        <dbReference type="EMBL" id="CAF1376267.1"/>
    </source>
</evidence>
<evidence type="ECO:0000256" key="2">
    <source>
        <dbReference type="ARBA" id="ARBA00022692"/>
    </source>
</evidence>
<evidence type="ECO:0000256" key="3">
    <source>
        <dbReference type="ARBA" id="ARBA00022737"/>
    </source>
</evidence>
<dbReference type="GO" id="GO:0005886">
    <property type="term" value="C:plasma membrane"/>
    <property type="evidence" value="ECO:0007669"/>
    <property type="project" value="TreeGrafter"/>
</dbReference>
<dbReference type="GO" id="GO:0016192">
    <property type="term" value="P:vesicle-mediated transport"/>
    <property type="evidence" value="ECO:0007669"/>
    <property type="project" value="UniProtKB-ARBA"/>
</dbReference>
<comment type="subcellular location">
    <subcellularLocation>
        <location evidence="1">Membrane</location>
        <topology evidence="1">Single-pass membrane protein</topology>
    </subcellularLocation>
</comment>
<sequence length="455" mass="53490">MTDRYKCSSNKIYDGLCIHRRFLNDKEQDCQVDNADELFPIYCTDEFSCQYLRQLNLQQSQIPIIYEELCNGFEIINRNLINVETDETNYDDWPCNSHGSYCDRIWNRPNGCDELDCPNTIPSFIARHVANCSSNEHYCLQYNSSKINCLPVTKANDGIFDCLFGSDERHNLRRKNLEILMHNAYVTSRSTYFNQSLDETIDMQQICNREIDCLLEDDELLCPWHTYSSCSHDEFNCKNEMLFIIHIIRPFSFNTFNSSKNQQEHGSISRTFLPFINKNHDKFQCYRGILIKDIEIGGFRCLCPPTYFGIQYQYQSERLTISFHMKILTTFDLKIIYQLIFYLIDQQENLLTVESLIYVPIIHSLKKHFITFVYPRRNQSISSFGNLSVYIDAYIITTNTVEHSLSWFYPVQFSFLAVNPLAIRLFTEERSINLTKCAQLNCKHGICQSFINIDQ</sequence>
<comment type="caution">
    <text evidence="7">The sequence shown here is derived from an EMBL/GenBank/DDBJ whole genome shotgun (WGS) entry which is preliminary data.</text>
</comment>
<dbReference type="SUPFAM" id="SSF57424">
    <property type="entry name" value="LDL receptor-like module"/>
    <property type="match status" value="1"/>
</dbReference>
<keyword evidence="5" id="KW-0472">Membrane</keyword>
<dbReference type="InterPro" id="IPR050685">
    <property type="entry name" value="LDLR"/>
</dbReference>